<name>A0A0F8Y7S2_9ZZZZ</name>
<protein>
    <submittedName>
        <fullName evidence="1">Uncharacterized protein</fullName>
    </submittedName>
</protein>
<organism evidence="1">
    <name type="scientific">marine sediment metagenome</name>
    <dbReference type="NCBI Taxonomy" id="412755"/>
    <lineage>
        <taxon>unclassified sequences</taxon>
        <taxon>metagenomes</taxon>
        <taxon>ecological metagenomes</taxon>
    </lineage>
</organism>
<dbReference type="EMBL" id="LAZR01068139">
    <property type="protein sequence ID" value="KKK50204.1"/>
    <property type="molecule type" value="Genomic_DNA"/>
</dbReference>
<comment type="caution">
    <text evidence="1">The sequence shown here is derived from an EMBL/GenBank/DDBJ whole genome shotgun (WGS) entry which is preliminary data.</text>
</comment>
<gene>
    <name evidence="1" type="ORF">LCGC14_3127370</name>
</gene>
<sequence>MPRYIKDSRKLTDSGIQLHTPVDLVPATQYTRLNNVLPKTEGVLQTRDGLTSIATVLASSEIHTIFRLNQGVPSVVNERLFGADQRFFTAVLPAG</sequence>
<accession>A0A0F8Y7S2</accession>
<proteinExistence type="predicted"/>
<feature type="non-terminal residue" evidence="1">
    <location>
        <position position="95"/>
    </location>
</feature>
<dbReference type="AlphaFoldDB" id="A0A0F8Y7S2"/>
<reference evidence="1" key="1">
    <citation type="journal article" date="2015" name="Nature">
        <title>Complex archaea that bridge the gap between prokaryotes and eukaryotes.</title>
        <authorList>
            <person name="Spang A."/>
            <person name="Saw J.H."/>
            <person name="Jorgensen S.L."/>
            <person name="Zaremba-Niedzwiedzka K."/>
            <person name="Martijn J."/>
            <person name="Lind A.E."/>
            <person name="van Eijk R."/>
            <person name="Schleper C."/>
            <person name="Guy L."/>
            <person name="Ettema T.J."/>
        </authorList>
    </citation>
    <scope>NUCLEOTIDE SEQUENCE</scope>
</reference>
<evidence type="ECO:0000313" key="1">
    <source>
        <dbReference type="EMBL" id="KKK50204.1"/>
    </source>
</evidence>